<feature type="transmembrane region" description="Helical" evidence="1">
    <location>
        <begin position="50"/>
        <end position="69"/>
    </location>
</feature>
<sequence length="183" mass="20594">MKIENKLIPRRLIAGIILLLLSIFEMVESYHVSAYGQMINNDSYNGEGGLGMIIGAIAFIVALVFIFTSKSRPKKWVEITLAVFIVLGVVFNQMITDNTFIDLPFFGWINVVISCFAFPWSKKGYKGMPYISKDEKNEQKSVEPAAQTSSTVADEIVKYKQLADNGIITQEEFEAKKKQLLNI</sequence>
<comment type="caution">
    <text evidence="3">The sequence shown here is derived from an EMBL/GenBank/DDBJ whole genome shotgun (WGS) entry which is preliminary data.</text>
</comment>
<keyword evidence="1" id="KW-0472">Membrane</keyword>
<dbReference type="AlphaFoldDB" id="J1F2H9"/>
<evidence type="ECO:0000313" key="4">
    <source>
        <dbReference type="Proteomes" id="UP000050898"/>
    </source>
</evidence>
<keyword evidence="1" id="KW-1133">Transmembrane helix</keyword>
<name>J1F2H9_9LACO</name>
<proteinExistence type="predicted"/>
<dbReference type="InterPro" id="IPR018649">
    <property type="entry name" value="SHOCT"/>
</dbReference>
<feature type="domain" description="SHOCT" evidence="2">
    <location>
        <begin position="154"/>
        <end position="181"/>
    </location>
</feature>
<organism evidence="3 4">
    <name type="scientific">Liquorilactobacillus mali KCTC 3596 = DSM 20444</name>
    <dbReference type="NCBI Taxonomy" id="1046596"/>
    <lineage>
        <taxon>Bacteria</taxon>
        <taxon>Bacillati</taxon>
        <taxon>Bacillota</taxon>
        <taxon>Bacilli</taxon>
        <taxon>Lactobacillales</taxon>
        <taxon>Lactobacillaceae</taxon>
        <taxon>Liquorilactobacillus</taxon>
    </lineage>
</organism>
<dbReference type="OrthoDB" id="1908357at2"/>
<evidence type="ECO:0000256" key="1">
    <source>
        <dbReference type="SAM" id="Phobius"/>
    </source>
</evidence>
<reference evidence="3 4" key="1">
    <citation type="journal article" date="2015" name="Genome Announc.">
        <title>Expanding the biotechnology potential of lactobacilli through comparative genomics of 213 strains and associated genera.</title>
        <authorList>
            <person name="Sun Z."/>
            <person name="Harris H.M."/>
            <person name="McCann A."/>
            <person name="Guo C."/>
            <person name="Argimon S."/>
            <person name="Zhang W."/>
            <person name="Yang X."/>
            <person name="Jeffery I.B."/>
            <person name="Cooney J.C."/>
            <person name="Kagawa T.F."/>
            <person name="Liu W."/>
            <person name="Song Y."/>
            <person name="Salvetti E."/>
            <person name="Wrobel A."/>
            <person name="Rasinkangas P."/>
            <person name="Parkhill J."/>
            <person name="Rea M.C."/>
            <person name="O'Sullivan O."/>
            <person name="Ritari J."/>
            <person name="Douillard F.P."/>
            <person name="Paul Ross R."/>
            <person name="Yang R."/>
            <person name="Briner A.E."/>
            <person name="Felis G.E."/>
            <person name="de Vos W.M."/>
            <person name="Barrangou R."/>
            <person name="Klaenhammer T.R."/>
            <person name="Caufield P.W."/>
            <person name="Cui Y."/>
            <person name="Zhang H."/>
            <person name="O'Toole P.W."/>
        </authorList>
    </citation>
    <scope>NUCLEOTIDE SEQUENCE [LARGE SCALE GENOMIC DNA]</scope>
    <source>
        <strain evidence="3 4">DSM 20444</strain>
    </source>
</reference>
<keyword evidence="1" id="KW-0812">Transmembrane</keyword>
<protein>
    <recommendedName>
        <fullName evidence="2">SHOCT domain-containing protein</fullName>
    </recommendedName>
</protein>
<feature type="transmembrane region" description="Helical" evidence="1">
    <location>
        <begin position="12"/>
        <end position="30"/>
    </location>
</feature>
<dbReference type="GeneID" id="98316861"/>
<evidence type="ECO:0000259" key="2">
    <source>
        <dbReference type="Pfam" id="PF09851"/>
    </source>
</evidence>
<dbReference type="Pfam" id="PF09851">
    <property type="entry name" value="SHOCT"/>
    <property type="match status" value="1"/>
</dbReference>
<keyword evidence="4" id="KW-1185">Reference proteome</keyword>
<dbReference type="EMBL" id="AYYH01000054">
    <property type="protein sequence ID" value="KRN08706.1"/>
    <property type="molecule type" value="Genomic_DNA"/>
</dbReference>
<dbReference type="RefSeq" id="WP_003689693.1">
    <property type="nucleotide sequence ID" value="NZ_AKKT01000111.1"/>
</dbReference>
<feature type="transmembrane region" description="Helical" evidence="1">
    <location>
        <begin position="101"/>
        <end position="120"/>
    </location>
</feature>
<dbReference type="Proteomes" id="UP000050898">
    <property type="component" value="Unassembled WGS sequence"/>
</dbReference>
<gene>
    <name evidence="3" type="ORF">FD00_GL001945</name>
</gene>
<evidence type="ECO:0000313" key="3">
    <source>
        <dbReference type="EMBL" id="KRN08706.1"/>
    </source>
</evidence>
<feature type="transmembrane region" description="Helical" evidence="1">
    <location>
        <begin position="76"/>
        <end position="95"/>
    </location>
</feature>
<accession>J1F2H9</accession>
<dbReference type="PATRIC" id="fig|1046596.6.peg.2041"/>